<dbReference type="FunFam" id="1.20.140.10:FF:000007">
    <property type="entry name" value="Acyl-coenzyme A oxidase"/>
    <property type="match status" value="1"/>
</dbReference>
<comment type="cofactor">
    <cofactor evidence="1">
        <name>FAD</name>
        <dbReference type="ChEBI" id="CHEBI:57692"/>
    </cofactor>
</comment>
<dbReference type="FunFam" id="2.40.110.10:FF:000005">
    <property type="entry name" value="Acyl-coenzyme A oxidase"/>
    <property type="match status" value="1"/>
</dbReference>
<dbReference type="GO" id="GO:0003997">
    <property type="term" value="F:acyl-CoA oxidase activity"/>
    <property type="evidence" value="ECO:0007669"/>
    <property type="project" value="UniProtKB-EC"/>
</dbReference>
<evidence type="ECO:0000256" key="5">
    <source>
        <dbReference type="ARBA" id="ARBA00022630"/>
    </source>
</evidence>
<evidence type="ECO:0000259" key="13">
    <source>
        <dbReference type="Pfam" id="PF22924"/>
    </source>
</evidence>
<proteinExistence type="inferred from homology"/>
<dbReference type="GO" id="GO:0005504">
    <property type="term" value="F:fatty acid binding"/>
    <property type="evidence" value="ECO:0007669"/>
    <property type="project" value="TreeGrafter"/>
</dbReference>
<dbReference type="PIRSF" id="PIRSF000168">
    <property type="entry name" value="Acyl-CoA_oxidase"/>
    <property type="match status" value="1"/>
</dbReference>
<dbReference type="EC" id="1.3.3.6" evidence="4"/>
<comment type="subcellular location">
    <subcellularLocation>
        <location evidence="2">Peroxisome</location>
    </subcellularLocation>
</comment>
<dbReference type="STRING" id="675864.SAMN04489747_1997"/>
<dbReference type="InterPro" id="IPR012258">
    <property type="entry name" value="Acyl-CoA_oxidase"/>
</dbReference>
<dbReference type="GO" id="GO:0033540">
    <property type="term" value="P:fatty acid beta-oxidation using acyl-CoA oxidase"/>
    <property type="evidence" value="ECO:0007669"/>
    <property type="project" value="TreeGrafter"/>
</dbReference>
<dbReference type="InterPro" id="IPR055060">
    <property type="entry name" value="ACOX_C_alpha1"/>
</dbReference>
<dbReference type="Pfam" id="PF02770">
    <property type="entry name" value="Acyl-CoA_dh_M"/>
    <property type="match status" value="1"/>
</dbReference>
<dbReference type="PANTHER" id="PTHR10909">
    <property type="entry name" value="ELECTRON TRANSPORT OXIDOREDUCTASE"/>
    <property type="match status" value="1"/>
</dbReference>
<name>A0A1G6YG18_9ACTN</name>
<dbReference type="FunFam" id="1.20.140.10:FF:000010">
    <property type="entry name" value="Acyl-coenzyme A oxidase"/>
    <property type="match status" value="1"/>
</dbReference>
<keyword evidence="7" id="KW-0276">Fatty acid metabolism</keyword>
<dbReference type="InterPro" id="IPR046373">
    <property type="entry name" value="Acyl-CoA_Oxase/DH_mid-dom_sf"/>
</dbReference>
<dbReference type="PANTHER" id="PTHR10909:SF382">
    <property type="entry name" value="ACYL-COENZYME A OXIDASE"/>
    <property type="match status" value="1"/>
</dbReference>
<evidence type="ECO:0000256" key="7">
    <source>
        <dbReference type="ARBA" id="ARBA00022832"/>
    </source>
</evidence>
<feature type="domain" description="Acyl-CoA oxidase/dehydrogenase middle" evidence="12">
    <location>
        <begin position="144"/>
        <end position="253"/>
    </location>
</feature>
<dbReference type="OrthoDB" id="1144545at2"/>
<gene>
    <name evidence="14" type="ORF">SAMN04489747_1997</name>
</gene>
<keyword evidence="6" id="KW-0274">FAD</keyword>
<dbReference type="RefSeq" id="WP_090592880.1">
    <property type="nucleotide sequence ID" value="NZ_LT629688.1"/>
</dbReference>
<evidence type="ECO:0000256" key="9">
    <source>
        <dbReference type="ARBA" id="ARBA00023098"/>
    </source>
</evidence>
<evidence type="ECO:0000256" key="1">
    <source>
        <dbReference type="ARBA" id="ARBA00001974"/>
    </source>
</evidence>
<accession>A0A1G6YG18</accession>
<dbReference type="Pfam" id="PF22924">
    <property type="entry name" value="ACOX_C_alpha1"/>
    <property type="match status" value="1"/>
</dbReference>
<dbReference type="InterPro" id="IPR002655">
    <property type="entry name" value="Acyl-CoA_oxidase_C"/>
</dbReference>
<evidence type="ECO:0000256" key="6">
    <source>
        <dbReference type="ARBA" id="ARBA00022827"/>
    </source>
</evidence>
<evidence type="ECO:0000259" key="12">
    <source>
        <dbReference type="Pfam" id="PF02770"/>
    </source>
</evidence>
<keyword evidence="15" id="KW-1185">Reference proteome</keyword>
<dbReference type="InterPro" id="IPR036250">
    <property type="entry name" value="AcylCo_DH-like_C"/>
</dbReference>
<keyword evidence="9" id="KW-0443">Lipid metabolism</keyword>
<dbReference type="Proteomes" id="UP000198546">
    <property type="component" value="Chromosome i"/>
</dbReference>
<keyword evidence="5" id="KW-0285">Flavoprotein</keyword>
<sequence>MSEVTDVPIRTEPTAEPVPAAALTAVLDGRWASQREQARRIELRHREPPAFDLDTAAHRTRVTEQLRELGATGLPMEGFAAAVGGADDIGGGMILMEMLGYRDLSLMVKAGVQWGLFAGAIQALGTEQHHETLRRAVELEVLGCFAMTEAGHGSDVQSLLTTATYDPDTQTFDVHSPGPAARKEYIGNAARDGELAVVFAQLVSGGADHGVHALLVPIRDADGRPATGVTIGDCGRKAGLNGVDNGRLSFDHVRVPREALLDRYGHVAPDGTYSSPIESKGRRFFTMLGTLVRGRVSVSGAAQNAAKHALVIATRRALQRHQFTGAEGGGEVLLMDYRAHQRRLLPALATSYALSFAQNELTSTLHDLWTARDAGEPVDDRAQRELEARAAGLKAISTWHASATIQACREASGGAGYLAENALPQLRSDTDVFTTFEGDNTVLLQLVGKGLLTDYSAQFEDLDWRGVARFAAEGFVGAAIERTVPRGVFRRLGRGGEGVRDRVWQLGLLEDREKHLVETLASRLRHARSGGADSFTAFNSVQPHLLHAARAHVDRIVLEATLAAIDACDDPAVVGVLELVCDLHVLSGLERDRGWYLEHKRMSDRESKEITRAVDALCVELRPHASTLVEAFAIPEHWITAEIAQPDSAY</sequence>
<dbReference type="SUPFAM" id="SSF56645">
    <property type="entry name" value="Acyl-CoA dehydrogenase NM domain-like"/>
    <property type="match status" value="1"/>
</dbReference>
<comment type="similarity">
    <text evidence="3">Belongs to the acyl-CoA oxidase family.</text>
</comment>
<dbReference type="EMBL" id="LT629688">
    <property type="protein sequence ID" value="SDD89310.1"/>
    <property type="molecule type" value="Genomic_DNA"/>
</dbReference>
<dbReference type="GO" id="GO:0055088">
    <property type="term" value="P:lipid homeostasis"/>
    <property type="evidence" value="ECO:0007669"/>
    <property type="project" value="TreeGrafter"/>
</dbReference>
<feature type="domain" description="Acyl-CoA oxidase C-alpha1" evidence="13">
    <location>
        <begin position="289"/>
        <end position="452"/>
    </location>
</feature>
<dbReference type="SUPFAM" id="SSF47203">
    <property type="entry name" value="Acyl-CoA dehydrogenase C-terminal domain-like"/>
    <property type="match status" value="2"/>
</dbReference>
<evidence type="ECO:0000313" key="15">
    <source>
        <dbReference type="Proteomes" id="UP000198546"/>
    </source>
</evidence>
<dbReference type="Gene3D" id="1.20.140.10">
    <property type="entry name" value="Butyryl-CoA Dehydrogenase, subunit A, domain 3"/>
    <property type="match status" value="2"/>
</dbReference>
<evidence type="ECO:0000256" key="8">
    <source>
        <dbReference type="ARBA" id="ARBA00023002"/>
    </source>
</evidence>
<keyword evidence="10" id="KW-0576">Peroxisome</keyword>
<dbReference type="Pfam" id="PF01756">
    <property type="entry name" value="ACOX"/>
    <property type="match status" value="1"/>
</dbReference>
<dbReference type="AlphaFoldDB" id="A0A1G6YG18"/>
<evidence type="ECO:0000256" key="10">
    <source>
        <dbReference type="ARBA" id="ARBA00023140"/>
    </source>
</evidence>
<evidence type="ECO:0000256" key="2">
    <source>
        <dbReference type="ARBA" id="ARBA00004275"/>
    </source>
</evidence>
<organism evidence="14 15">
    <name type="scientific">Auraticoccus monumenti</name>
    <dbReference type="NCBI Taxonomy" id="675864"/>
    <lineage>
        <taxon>Bacteria</taxon>
        <taxon>Bacillati</taxon>
        <taxon>Actinomycetota</taxon>
        <taxon>Actinomycetes</taxon>
        <taxon>Propionibacteriales</taxon>
        <taxon>Propionibacteriaceae</taxon>
        <taxon>Auraticoccus</taxon>
    </lineage>
</organism>
<protein>
    <recommendedName>
        <fullName evidence="4">acyl-CoA oxidase</fullName>
        <ecNumber evidence="4">1.3.3.6</ecNumber>
    </recommendedName>
</protein>
<dbReference type="Gene3D" id="2.40.110.10">
    <property type="entry name" value="Butyryl-CoA Dehydrogenase, subunit A, domain 2"/>
    <property type="match status" value="1"/>
</dbReference>
<dbReference type="InterPro" id="IPR006091">
    <property type="entry name" value="Acyl-CoA_Oxase/DH_mid-dom"/>
</dbReference>
<evidence type="ECO:0000256" key="4">
    <source>
        <dbReference type="ARBA" id="ARBA00012870"/>
    </source>
</evidence>
<evidence type="ECO:0000256" key="3">
    <source>
        <dbReference type="ARBA" id="ARBA00006288"/>
    </source>
</evidence>
<dbReference type="InterPro" id="IPR009100">
    <property type="entry name" value="AcylCoA_DH/oxidase_NM_dom_sf"/>
</dbReference>
<feature type="domain" description="Acyl-CoA oxidase C-terminal" evidence="11">
    <location>
        <begin position="511"/>
        <end position="645"/>
    </location>
</feature>
<evidence type="ECO:0000259" key="11">
    <source>
        <dbReference type="Pfam" id="PF01756"/>
    </source>
</evidence>
<evidence type="ECO:0000313" key="14">
    <source>
        <dbReference type="EMBL" id="SDD89310.1"/>
    </source>
</evidence>
<dbReference type="GO" id="GO:0071949">
    <property type="term" value="F:FAD binding"/>
    <property type="evidence" value="ECO:0007669"/>
    <property type="project" value="InterPro"/>
</dbReference>
<reference evidence="14 15" key="1">
    <citation type="submission" date="2016-10" db="EMBL/GenBank/DDBJ databases">
        <authorList>
            <person name="de Groot N.N."/>
        </authorList>
    </citation>
    <scope>NUCLEOTIDE SEQUENCE [LARGE SCALE GENOMIC DNA]</scope>
    <source>
        <strain evidence="14 15">MON 2.2</strain>
    </source>
</reference>
<keyword evidence="8" id="KW-0560">Oxidoreductase</keyword>